<sequence>MNSQQILPLRIAICVLALGAAIAQIFVIPRAASSYAEAYPEVAYLAAPYAAASIVAVVGIEVALLAGWQILSIAKREESFTSSVLGWANVMAASLVFTAAVLVGVFAHAFFVANIGGPAILFGLFSSTAFGAGAVVARRAVTREILFDSREQHPFVVP</sequence>
<feature type="transmembrane region" description="Helical" evidence="1">
    <location>
        <begin position="119"/>
        <end position="137"/>
    </location>
</feature>
<dbReference type="InterPro" id="IPR021354">
    <property type="entry name" value="DUF2975"/>
</dbReference>
<accession>A0ABS4YY10</accession>
<comment type="caution">
    <text evidence="2">The sequence shown here is derived from an EMBL/GenBank/DDBJ whole genome shotgun (WGS) entry which is preliminary data.</text>
</comment>
<gene>
    <name evidence="2" type="ORF">JOF48_002428</name>
</gene>
<dbReference type="Pfam" id="PF11188">
    <property type="entry name" value="DUF2975"/>
    <property type="match status" value="1"/>
</dbReference>
<evidence type="ECO:0008006" key="4">
    <source>
        <dbReference type="Google" id="ProtNLM"/>
    </source>
</evidence>
<evidence type="ECO:0000256" key="1">
    <source>
        <dbReference type="SAM" id="Phobius"/>
    </source>
</evidence>
<dbReference type="RefSeq" id="WP_209681064.1">
    <property type="nucleotide sequence ID" value="NZ_JAGIOI010000001.1"/>
</dbReference>
<proteinExistence type="predicted"/>
<dbReference type="Proteomes" id="UP000711614">
    <property type="component" value="Unassembled WGS sequence"/>
</dbReference>
<name>A0ABS4YY10_9MICC</name>
<evidence type="ECO:0000313" key="3">
    <source>
        <dbReference type="Proteomes" id="UP000711614"/>
    </source>
</evidence>
<keyword evidence="1" id="KW-0812">Transmembrane</keyword>
<feature type="transmembrane region" description="Helical" evidence="1">
    <location>
        <begin position="7"/>
        <end position="29"/>
    </location>
</feature>
<keyword evidence="1" id="KW-1133">Transmembrane helix</keyword>
<protein>
    <recommendedName>
        <fullName evidence="4">DUF2975 domain-containing protein</fullName>
    </recommendedName>
</protein>
<dbReference type="EMBL" id="JAGIOI010000001">
    <property type="protein sequence ID" value="MBP2413629.1"/>
    <property type="molecule type" value="Genomic_DNA"/>
</dbReference>
<organism evidence="2 3">
    <name type="scientific">Arthrobacter stackebrandtii</name>
    <dbReference type="NCBI Taxonomy" id="272161"/>
    <lineage>
        <taxon>Bacteria</taxon>
        <taxon>Bacillati</taxon>
        <taxon>Actinomycetota</taxon>
        <taxon>Actinomycetes</taxon>
        <taxon>Micrococcales</taxon>
        <taxon>Micrococcaceae</taxon>
        <taxon>Arthrobacter</taxon>
    </lineage>
</organism>
<keyword evidence="1" id="KW-0472">Membrane</keyword>
<feature type="transmembrane region" description="Helical" evidence="1">
    <location>
        <begin position="86"/>
        <end position="113"/>
    </location>
</feature>
<evidence type="ECO:0000313" key="2">
    <source>
        <dbReference type="EMBL" id="MBP2413629.1"/>
    </source>
</evidence>
<reference evidence="2 3" key="1">
    <citation type="submission" date="2021-03" db="EMBL/GenBank/DDBJ databases">
        <title>Sequencing the genomes of 1000 actinobacteria strains.</title>
        <authorList>
            <person name="Klenk H.-P."/>
        </authorList>
    </citation>
    <scope>NUCLEOTIDE SEQUENCE [LARGE SCALE GENOMIC DNA]</scope>
    <source>
        <strain evidence="2 3">DSM 16005</strain>
    </source>
</reference>
<feature type="transmembrane region" description="Helical" evidence="1">
    <location>
        <begin position="49"/>
        <end position="74"/>
    </location>
</feature>
<keyword evidence="3" id="KW-1185">Reference proteome</keyword>